<dbReference type="EMBL" id="CP014163">
    <property type="protein sequence ID" value="AMB99491.1"/>
    <property type="molecule type" value="Genomic_DNA"/>
</dbReference>
<dbReference type="Proteomes" id="UP000062260">
    <property type="component" value="Chromosome"/>
</dbReference>
<reference evidence="8" key="2">
    <citation type="submission" date="2016-01" db="EMBL/GenBank/DDBJ databases">
        <title>Six Aerococcus type strain genome sequencing and assembly using PacBio and Illumina Hiseq.</title>
        <authorList>
            <person name="Carkaci D."/>
            <person name="Dargis R."/>
            <person name="Nielsen X.C."/>
            <person name="Skovgaard O."/>
            <person name="Fuursted K."/>
            <person name="Christensen J.J."/>
        </authorList>
    </citation>
    <scope>NUCLEOTIDE SEQUENCE [LARGE SCALE GENOMIC DNA]</scope>
    <source>
        <strain evidence="8">CCUG42038B</strain>
    </source>
</reference>
<evidence type="ECO:0000256" key="2">
    <source>
        <dbReference type="ARBA" id="ARBA00022448"/>
    </source>
</evidence>
<keyword evidence="8" id="KW-1185">Reference proteome</keyword>
<dbReference type="InterPro" id="IPR003593">
    <property type="entry name" value="AAA+_ATPase"/>
</dbReference>
<dbReference type="InterPro" id="IPR050166">
    <property type="entry name" value="ABC_transporter_ATP-bind"/>
</dbReference>
<evidence type="ECO:0000313" key="8">
    <source>
        <dbReference type="Proteomes" id="UP000062260"/>
    </source>
</evidence>
<keyword evidence="4" id="KW-0547">Nucleotide-binding</keyword>
<reference evidence="7 8" key="1">
    <citation type="journal article" date="2016" name="Genome Announc.">
        <title>Complete Genome Sequences of Aerococcus christensenii CCUG 28831T, Aerococcus sanguinicola CCUG 43001T, Aerococcus urinae CCUG 36881T, Aerococcus urinaeequi CCUG 28094T, Aerococcus urinaehominis CCUG 42038 BT, and Aerococcus viridans CCUG 4311T.</title>
        <authorList>
            <person name="Carkaci D."/>
            <person name="Dargis R."/>
            <person name="Nielsen X.C."/>
            <person name="Skovgaard O."/>
            <person name="Fuursted K."/>
            <person name="Christensen J.J."/>
        </authorList>
    </citation>
    <scope>NUCLEOTIDE SEQUENCE [LARGE SCALE GENOMIC DNA]</scope>
    <source>
        <strain evidence="7 8">CCUG42038B</strain>
    </source>
</reference>
<dbReference type="InterPro" id="IPR003439">
    <property type="entry name" value="ABC_transporter-like_ATP-bd"/>
</dbReference>
<keyword evidence="6" id="KW-0472">Membrane</keyword>
<dbReference type="PROSITE" id="PS00211">
    <property type="entry name" value="ABC_TRANSPORTER_1"/>
    <property type="match status" value="1"/>
</dbReference>
<dbReference type="AlphaFoldDB" id="A0A109RGR2"/>
<dbReference type="OrthoDB" id="9776369at2"/>
<dbReference type="GO" id="GO:0005524">
    <property type="term" value="F:ATP binding"/>
    <property type="evidence" value="ECO:0007669"/>
    <property type="project" value="UniProtKB-KW"/>
</dbReference>
<dbReference type="SMART" id="SM00382">
    <property type="entry name" value="AAA"/>
    <property type="match status" value="1"/>
</dbReference>
<evidence type="ECO:0000256" key="1">
    <source>
        <dbReference type="ARBA" id="ARBA00004202"/>
    </source>
</evidence>
<organism evidence="7 8">
    <name type="scientific">Aerococcus urinaehominis</name>
    <dbReference type="NCBI Taxonomy" id="128944"/>
    <lineage>
        <taxon>Bacteria</taxon>
        <taxon>Bacillati</taxon>
        <taxon>Bacillota</taxon>
        <taxon>Bacilli</taxon>
        <taxon>Lactobacillales</taxon>
        <taxon>Aerococcaceae</taxon>
        <taxon>Aerococcus</taxon>
    </lineage>
</organism>
<dbReference type="PANTHER" id="PTHR42788">
    <property type="entry name" value="TAURINE IMPORT ATP-BINDING PROTEIN-RELATED"/>
    <property type="match status" value="1"/>
</dbReference>
<dbReference type="Pfam" id="PF00005">
    <property type="entry name" value="ABC_tran"/>
    <property type="match status" value="1"/>
</dbReference>
<dbReference type="RefSeq" id="WP_067979334.1">
    <property type="nucleotide sequence ID" value="NZ_CP014163.1"/>
</dbReference>
<evidence type="ECO:0000256" key="6">
    <source>
        <dbReference type="ARBA" id="ARBA00023136"/>
    </source>
</evidence>
<evidence type="ECO:0000256" key="5">
    <source>
        <dbReference type="ARBA" id="ARBA00022840"/>
    </source>
</evidence>
<proteinExistence type="predicted"/>
<dbReference type="GO" id="GO:0005886">
    <property type="term" value="C:plasma membrane"/>
    <property type="evidence" value="ECO:0007669"/>
    <property type="project" value="UniProtKB-SubCell"/>
</dbReference>
<dbReference type="Gene3D" id="3.40.50.300">
    <property type="entry name" value="P-loop containing nucleotide triphosphate hydrolases"/>
    <property type="match status" value="1"/>
</dbReference>
<dbReference type="SUPFAM" id="SSF52540">
    <property type="entry name" value="P-loop containing nucleoside triphosphate hydrolases"/>
    <property type="match status" value="1"/>
</dbReference>
<keyword evidence="3" id="KW-1003">Cell membrane</keyword>
<comment type="subcellular location">
    <subcellularLocation>
        <location evidence="1">Cell membrane</location>
        <topology evidence="1">Peripheral membrane protein</topology>
    </subcellularLocation>
</comment>
<keyword evidence="2" id="KW-0813">Transport</keyword>
<dbReference type="STRING" id="128944.AWM75_05550"/>
<gene>
    <name evidence="7" type="ORF">AWM75_05550</name>
</gene>
<evidence type="ECO:0000256" key="4">
    <source>
        <dbReference type="ARBA" id="ARBA00022741"/>
    </source>
</evidence>
<dbReference type="InterPro" id="IPR027417">
    <property type="entry name" value="P-loop_NTPase"/>
</dbReference>
<evidence type="ECO:0000256" key="3">
    <source>
        <dbReference type="ARBA" id="ARBA00022475"/>
    </source>
</evidence>
<accession>A0A109RGR2</accession>
<dbReference type="PANTHER" id="PTHR42788:SF7">
    <property type="entry name" value="NITRATE ABC TRANSPORTER ATP-BINDING PROTEIN"/>
    <property type="match status" value="1"/>
</dbReference>
<keyword evidence="5 7" id="KW-0067">ATP-binding</keyword>
<protein>
    <submittedName>
        <fullName evidence="7">ABC transporter ATP-binding protein</fullName>
    </submittedName>
</protein>
<name>A0A109RGR2_9LACT</name>
<dbReference type="KEGG" id="auh:AWM75_05550"/>
<dbReference type="GO" id="GO:0016887">
    <property type="term" value="F:ATP hydrolysis activity"/>
    <property type="evidence" value="ECO:0007669"/>
    <property type="project" value="InterPro"/>
</dbReference>
<sequence>MTEILQLEKVNKIFNTGTVNENHVTKDFDLTLRSGDFVSVIGSNGAGKSTLLNLIAGTQQPTSGSIKLNGKEIANVPAYKRAKYIARVFQDPQMGTARNLTIEENLAVAYKRGHSRGFSLGVTDQMRQIFKDHLKEVDLGLEDRLTTDAGALSGGQRQVLTLLMAVLQTPDILLLDEHTAALDPRTADMVMNLTEKLVNENHITSLMITHDMSDAIRYGNRLIMLHEGKIAVDVAGQEKADLTVDDLMNLFQASVGASLTNDEILLQR</sequence>
<dbReference type="InterPro" id="IPR017871">
    <property type="entry name" value="ABC_transporter-like_CS"/>
</dbReference>
<dbReference type="PROSITE" id="PS50893">
    <property type="entry name" value="ABC_TRANSPORTER_2"/>
    <property type="match status" value="1"/>
</dbReference>
<evidence type="ECO:0000313" key="7">
    <source>
        <dbReference type="EMBL" id="AMB99491.1"/>
    </source>
</evidence>